<dbReference type="EMBL" id="LR796776">
    <property type="protein sequence ID" value="CAB4165754.1"/>
    <property type="molecule type" value="Genomic_DNA"/>
</dbReference>
<dbReference type="PANTHER" id="PTHR38730">
    <property type="entry name" value="SLL7028 PROTEIN"/>
    <property type="match status" value="1"/>
</dbReference>
<dbReference type="EMBL" id="LR797099">
    <property type="protein sequence ID" value="CAB4187016.1"/>
    <property type="molecule type" value="Genomic_DNA"/>
</dbReference>
<evidence type="ECO:0000259" key="3">
    <source>
        <dbReference type="Pfam" id="PF13203"/>
    </source>
</evidence>
<proteinExistence type="predicted"/>
<name>A0A6J5QWX5_9CAUD</name>
<dbReference type="PANTHER" id="PTHR38730:SF1">
    <property type="entry name" value="SLL7028 PROTEIN"/>
    <property type="match status" value="1"/>
</dbReference>
<dbReference type="Pfam" id="PF09967">
    <property type="entry name" value="DUF2201"/>
    <property type="match status" value="1"/>
</dbReference>
<evidence type="ECO:0000313" key="4">
    <source>
        <dbReference type="EMBL" id="CAB4164006.1"/>
    </source>
</evidence>
<dbReference type="InterPro" id="IPR036465">
    <property type="entry name" value="vWFA_dom_sf"/>
</dbReference>
<feature type="domain" description="Putative metallopeptidase" evidence="3">
    <location>
        <begin position="46"/>
        <end position="286"/>
    </location>
</feature>
<organism evidence="6">
    <name type="scientific">uncultured Caudovirales phage</name>
    <dbReference type="NCBI Taxonomy" id="2100421"/>
    <lineage>
        <taxon>Viruses</taxon>
        <taxon>Duplodnaviria</taxon>
        <taxon>Heunggongvirae</taxon>
        <taxon>Uroviricota</taxon>
        <taxon>Caudoviricetes</taxon>
        <taxon>Peduoviridae</taxon>
        <taxon>Maltschvirus</taxon>
        <taxon>Maltschvirus maltsch</taxon>
    </lineage>
</organism>
<feature type="region of interest" description="Disordered" evidence="1">
    <location>
        <begin position="195"/>
        <end position="216"/>
    </location>
</feature>
<evidence type="ECO:0000313" key="7">
    <source>
        <dbReference type="EMBL" id="CAB4221204.1"/>
    </source>
</evidence>
<dbReference type="EMBL" id="LR797502">
    <property type="protein sequence ID" value="CAB4221204.1"/>
    <property type="molecule type" value="Genomic_DNA"/>
</dbReference>
<evidence type="ECO:0000256" key="1">
    <source>
        <dbReference type="SAM" id="MobiDB-lite"/>
    </source>
</evidence>
<gene>
    <name evidence="6" type="ORF">UFOVP1146_362</name>
    <name evidence="7" type="ORF">UFOVP1638_203</name>
    <name evidence="4" type="ORF">UFOVP812_275</name>
    <name evidence="5" type="ORF">UFOVP818_290</name>
</gene>
<evidence type="ECO:0000313" key="6">
    <source>
        <dbReference type="EMBL" id="CAB4187016.1"/>
    </source>
</evidence>
<dbReference type="Pfam" id="PF13203">
    <property type="entry name" value="DUF2201_N"/>
    <property type="match status" value="1"/>
</dbReference>
<dbReference type="Gene3D" id="3.40.50.410">
    <property type="entry name" value="von Willebrand factor, type A domain"/>
    <property type="match status" value="1"/>
</dbReference>
<reference evidence="6" key="1">
    <citation type="submission" date="2020-05" db="EMBL/GenBank/DDBJ databases">
        <authorList>
            <person name="Chiriac C."/>
            <person name="Salcher M."/>
            <person name="Ghai R."/>
            <person name="Kavagutti S V."/>
        </authorList>
    </citation>
    <scope>NUCLEOTIDE SEQUENCE</scope>
</reference>
<feature type="domain" description="VWA-like" evidence="2">
    <location>
        <begin position="304"/>
        <end position="429"/>
    </location>
</feature>
<evidence type="ECO:0000313" key="5">
    <source>
        <dbReference type="EMBL" id="CAB4165754.1"/>
    </source>
</evidence>
<sequence length="432" mass="49243">MNISFDTKVRPIYSVATTENKKEMAKKFANLIGPTDPKIDREVREELITARVGLLIKASFFGNMATRLTLINADSWCATAATDGRNFYYNSRFIKLLRVREIEFLFGHEVLHCVYDHFGRRGDRDPQLWNIADDYRVNGDLVKYKIGEKITSVPCLFDTKFDDMYSEEIYDQLYKNAKKININDLMGKLLDEHIDGDEEDGDSSGEGKDGRPKLSAEDRAQIRDEIKEAILAAAAACDNAGNLPAGVKRIIQDMTESKMDWRDLLRMQLESTIKTDFTWMRASRRGWHMDAIMPGMKYDEMIDIAVAIDASGSIDTQMLKDFLGEIQGIMDSFPAYRIHLFTFDTEVYNPAQYDSDNLDTICDYEVSGGGGTDFTSMYHYMKDNQIEPKRLVVFTDGYPCGSWGDENYCDAVWIIHGNKSIVAPFGQTAYYE</sequence>
<dbReference type="EMBL" id="LR796758">
    <property type="protein sequence ID" value="CAB4164006.1"/>
    <property type="molecule type" value="Genomic_DNA"/>
</dbReference>
<accession>A0A6J5QWX5</accession>
<dbReference type="InterPro" id="IPR025154">
    <property type="entry name" value="Put_metallopeptidase_dom"/>
</dbReference>
<dbReference type="InterPro" id="IPR018698">
    <property type="entry name" value="VWA-like_dom"/>
</dbReference>
<evidence type="ECO:0000259" key="2">
    <source>
        <dbReference type="Pfam" id="PF09967"/>
    </source>
</evidence>
<protein>
    <submittedName>
        <fullName evidence="6">VWFA domain containing protein</fullName>
    </submittedName>
</protein>
<dbReference type="CDD" id="cd00198">
    <property type="entry name" value="vWFA"/>
    <property type="match status" value="1"/>
</dbReference>
<dbReference type="SUPFAM" id="SSF53300">
    <property type="entry name" value="vWA-like"/>
    <property type="match status" value="1"/>
</dbReference>
<feature type="compositionally biased region" description="Basic and acidic residues" evidence="1">
    <location>
        <begin position="205"/>
        <end position="216"/>
    </location>
</feature>